<evidence type="ECO:0000256" key="12">
    <source>
        <dbReference type="ARBA" id="ARBA00023211"/>
    </source>
</evidence>
<dbReference type="GO" id="GO:0051536">
    <property type="term" value="F:iron-sulfur cluster binding"/>
    <property type="evidence" value="ECO:0007669"/>
    <property type="project" value="UniProtKB-KW"/>
</dbReference>
<proteinExistence type="inferred from homology"/>
<evidence type="ECO:0000256" key="4">
    <source>
        <dbReference type="ARBA" id="ARBA00020049"/>
    </source>
</evidence>
<evidence type="ECO:0000256" key="10">
    <source>
        <dbReference type="ARBA" id="ARBA00023014"/>
    </source>
</evidence>
<dbReference type="InterPro" id="IPR011604">
    <property type="entry name" value="PDDEXK-like_dom_sf"/>
</dbReference>
<reference evidence="15" key="1">
    <citation type="journal article" date="2015" name="Nature">
        <title>Complex archaea that bridge the gap between prokaryotes and eukaryotes.</title>
        <authorList>
            <person name="Spang A."/>
            <person name="Saw J.H."/>
            <person name="Jorgensen S.L."/>
            <person name="Zaremba-Niedzwiedzka K."/>
            <person name="Martijn J."/>
            <person name="Lind A.E."/>
            <person name="van Eijk R."/>
            <person name="Schleper C."/>
            <person name="Guy L."/>
            <person name="Ettema T.J."/>
        </authorList>
    </citation>
    <scope>NUCLEOTIDE SEQUENCE</scope>
</reference>
<dbReference type="InterPro" id="IPR022765">
    <property type="entry name" value="Dna2/Cas4_DUF83"/>
</dbReference>
<evidence type="ECO:0000256" key="5">
    <source>
        <dbReference type="ARBA" id="ARBA00022722"/>
    </source>
</evidence>
<comment type="caution">
    <text evidence="15">The sequence shown here is derived from an EMBL/GenBank/DDBJ whole genome shotgun (WGS) entry which is preliminary data.</text>
</comment>
<comment type="catalytic activity">
    <reaction evidence="13">
        <text>exonucleolytic cleavage in the 5'- to 3'-direction to yield nucleoside 3'-phosphates.</text>
        <dbReference type="EC" id="3.1.12.1"/>
    </reaction>
</comment>
<keyword evidence="12" id="KW-0464">Manganese</keyword>
<dbReference type="EMBL" id="LAZR01001226">
    <property type="protein sequence ID" value="KKN48321.1"/>
    <property type="molecule type" value="Genomic_DNA"/>
</dbReference>
<evidence type="ECO:0000256" key="6">
    <source>
        <dbReference type="ARBA" id="ARBA00022723"/>
    </source>
</evidence>
<gene>
    <name evidence="15" type="ORF">LCGC14_0654130</name>
</gene>
<organism evidence="15">
    <name type="scientific">marine sediment metagenome</name>
    <dbReference type="NCBI Taxonomy" id="412755"/>
    <lineage>
        <taxon>unclassified sequences</taxon>
        <taxon>metagenomes</taxon>
        <taxon>ecological metagenomes</taxon>
    </lineage>
</organism>
<dbReference type="NCBIfam" id="TIGR00372">
    <property type="entry name" value="cas4"/>
    <property type="match status" value="1"/>
</dbReference>
<evidence type="ECO:0000256" key="1">
    <source>
        <dbReference type="ARBA" id="ARBA00001966"/>
    </source>
</evidence>
<evidence type="ECO:0000259" key="14">
    <source>
        <dbReference type="Pfam" id="PF01930"/>
    </source>
</evidence>
<dbReference type="GO" id="GO:0051607">
    <property type="term" value="P:defense response to virus"/>
    <property type="evidence" value="ECO:0007669"/>
    <property type="project" value="UniProtKB-KW"/>
</dbReference>
<dbReference type="GO" id="GO:0046872">
    <property type="term" value="F:metal ion binding"/>
    <property type="evidence" value="ECO:0007669"/>
    <property type="project" value="UniProtKB-KW"/>
</dbReference>
<evidence type="ECO:0000313" key="15">
    <source>
        <dbReference type="EMBL" id="KKN48321.1"/>
    </source>
</evidence>
<evidence type="ECO:0000256" key="7">
    <source>
        <dbReference type="ARBA" id="ARBA00022801"/>
    </source>
</evidence>
<protein>
    <recommendedName>
        <fullName evidence="4">CRISPR-associated exonuclease Cas4</fullName>
        <ecNumber evidence="3">3.1.12.1</ecNumber>
    </recommendedName>
</protein>
<keyword evidence="7" id="KW-0378">Hydrolase</keyword>
<dbReference type="PANTHER" id="PTHR36531">
    <property type="entry name" value="CRISPR-ASSOCIATED EXONUCLEASE CAS4"/>
    <property type="match status" value="1"/>
</dbReference>
<keyword evidence="10" id="KW-0411">Iron-sulfur</keyword>
<evidence type="ECO:0000256" key="13">
    <source>
        <dbReference type="ARBA" id="ARBA00033996"/>
    </source>
</evidence>
<dbReference type="EC" id="3.1.12.1" evidence="3"/>
<keyword evidence="5" id="KW-0540">Nuclease</keyword>
<dbReference type="Gene3D" id="3.90.320.10">
    <property type="match status" value="1"/>
</dbReference>
<evidence type="ECO:0000256" key="2">
    <source>
        <dbReference type="ARBA" id="ARBA00009189"/>
    </source>
</evidence>
<evidence type="ECO:0000256" key="11">
    <source>
        <dbReference type="ARBA" id="ARBA00023118"/>
    </source>
</evidence>
<dbReference type="GO" id="GO:0004527">
    <property type="term" value="F:exonuclease activity"/>
    <property type="evidence" value="ECO:0007669"/>
    <property type="project" value="UniProtKB-KW"/>
</dbReference>
<evidence type="ECO:0000256" key="9">
    <source>
        <dbReference type="ARBA" id="ARBA00023004"/>
    </source>
</evidence>
<keyword evidence="6" id="KW-0479">Metal-binding</keyword>
<keyword evidence="11" id="KW-0051">Antiviral defense</keyword>
<keyword evidence="9" id="KW-0408">Iron</keyword>
<keyword evidence="8" id="KW-0269">Exonuclease</keyword>
<evidence type="ECO:0000256" key="3">
    <source>
        <dbReference type="ARBA" id="ARBA00012768"/>
    </source>
</evidence>
<comment type="similarity">
    <text evidence="2">Belongs to the CRISPR-associated exonuclease Cas4 family.</text>
</comment>
<dbReference type="Pfam" id="PF01930">
    <property type="entry name" value="Cas_Cas4"/>
    <property type="match status" value="1"/>
</dbReference>
<dbReference type="InterPro" id="IPR051827">
    <property type="entry name" value="Cas4_exonuclease"/>
</dbReference>
<comment type="cofactor">
    <cofactor evidence="1">
        <name>[4Fe-4S] cluster</name>
        <dbReference type="ChEBI" id="CHEBI:49883"/>
    </cofactor>
</comment>
<dbReference type="AlphaFoldDB" id="A0A0F9TH85"/>
<sequence>MKTIKRKNIYLVSEKLRLKGICDDVNREDGIQTPVDGKKGKCNAEKPYKNDVIQLLCYILLLEDYFKSRYTHSYIIYVSIKLKFKVIVSQILRKRLQKYFKEIKAYYSNGKIPNRQKSKSWCTDCSYEEYCWSV</sequence>
<name>A0A0F9TH85_9ZZZZ</name>
<dbReference type="PANTHER" id="PTHR36531:SF6">
    <property type="entry name" value="DNA REPLICATION ATP-DEPENDENT HELICASE_NUCLEASE DNA2"/>
    <property type="match status" value="1"/>
</dbReference>
<feature type="domain" description="DUF83" evidence="14">
    <location>
        <begin position="17"/>
        <end position="133"/>
    </location>
</feature>
<dbReference type="InterPro" id="IPR013343">
    <property type="entry name" value="CRISPR-assoc_prot_Cas4"/>
</dbReference>
<evidence type="ECO:0000256" key="8">
    <source>
        <dbReference type="ARBA" id="ARBA00022839"/>
    </source>
</evidence>
<accession>A0A0F9TH85</accession>